<dbReference type="RefSeq" id="XP_027196856.1">
    <property type="nucleotide sequence ID" value="XM_027341055.1"/>
</dbReference>
<protein>
    <submittedName>
        <fullName evidence="10">DNA damage-regulated autophagy modulator protein 1-like</fullName>
    </submittedName>
</protein>
<accession>A0A6P6XVH8</accession>
<feature type="transmembrane region" description="Helical" evidence="7">
    <location>
        <begin position="160"/>
        <end position="179"/>
    </location>
</feature>
<evidence type="ECO:0000256" key="2">
    <source>
        <dbReference type="ARBA" id="ARBA00006565"/>
    </source>
</evidence>
<dbReference type="InterPro" id="IPR050911">
    <property type="entry name" value="DRAM/TMEM150_Autophagy_Mod"/>
</dbReference>
<feature type="transmembrane region" description="Helical" evidence="7">
    <location>
        <begin position="191"/>
        <end position="213"/>
    </location>
</feature>
<dbReference type="Proteomes" id="UP000515146">
    <property type="component" value="Unplaced"/>
</dbReference>
<keyword evidence="3 7" id="KW-0812">Transmembrane</keyword>
<dbReference type="GeneID" id="113791294"/>
<evidence type="ECO:0000256" key="1">
    <source>
        <dbReference type="ARBA" id="ARBA00004127"/>
    </source>
</evidence>
<feature type="transmembrane region" description="Helical" evidence="7">
    <location>
        <begin position="275"/>
        <end position="297"/>
    </location>
</feature>
<evidence type="ECO:0000256" key="4">
    <source>
        <dbReference type="ARBA" id="ARBA00022989"/>
    </source>
</evidence>
<evidence type="ECO:0000256" key="6">
    <source>
        <dbReference type="SAM" id="MobiDB-lite"/>
    </source>
</evidence>
<evidence type="ECO:0000313" key="9">
    <source>
        <dbReference type="Proteomes" id="UP000515146"/>
    </source>
</evidence>
<evidence type="ECO:0000256" key="7">
    <source>
        <dbReference type="SAM" id="Phobius"/>
    </source>
</evidence>
<feature type="compositionally biased region" description="Polar residues" evidence="6">
    <location>
        <begin position="1"/>
        <end position="17"/>
    </location>
</feature>
<evidence type="ECO:0000313" key="10">
    <source>
        <dbReference type="RefSeq" id="XP_027196856.1"/>
    </source>
</evidence>
<reference evidence="10" key="1">
    <citation type="submission" date="2025-08" db="UniProtKB">
        <authorList>
            <consortium name="RefSeq"/>
        </authorList>
    </citation>
    <scope>IDENTIFICATION</scope>
    <source>
        <strain evidence="10">Airmid</strain>
    </source>
</reference>
<evidence type="ECO:0000256" key="3">
    <source>
        <dbReference type="ARBA" id="ARBA00022692"/>
    </source>
</evidence>
<dbReference type="InterPro" id="IPR019402">
    <property type="entry name" value="CWH43_N"/>
</dbReference>
<keyword evidence="9" id="KW-1185">Reference proteome</keyword>
<dbReference type="PANTHER" id="PTHR21324">
    <property type="entry name" value="FASTING-INDUCIBLE INTEGRAL MEMBRANE PROTEIN TM6P1-RELATED"/>
    <property type="match status" value="1"/>
</dbReference>
<feature type="transmembrane region" description="Helical" evidence="7">
    <location>
        <begin position="225"/>
        <end position="255"/>
    </location>
</feature>
<dbReference type="GO" id="GO:0012505">
    <property type="term" value="C:endomembrane system"/>
    <property type="evidence" value="ECO:0007669"/>
    <property type="project" value="UniProtKB-SubCell"/>
</dbReference>
<dbReference type="AlphaFoldDB" id="A0A6P6XVH8"/>
<feature type="compositionally biased region" description="Low complexity" evidence="6">
    <location>
        <begin position="20"/>
        <end position="39"/>
    </location>
</feature>
<comment type="subcellular location">
    <subcellularLocation>
        <location evidence="1">Endomembrane system</location>
        <topology evidence="1">Multi-pass membrane protein</topology>
    </subcellularLocation>
</comment>
<feature type="transmembrane region" description="Helical" evidence="7">
    <location>
        <begin position="98"/>
        <end position="122"/>
    </location>
</feature>
<comment type="similarity">
    <text evidence="2">Belongs to the DRAM/TMEM150 family.</text>
</comment>
<dbReference type="OrthoDB" id="6513383at2759"/>
<name>A0A6P6XVH8_DERPT</name>
<dbReference type="OMA" id="NFRTVEN"/>
<dbReference type="PANTHER" id="PTHR21324:SF2">
    <property type="entry name" value="EG:22E5.9 PROTEIN"/>
    <property type="match status" value="1"/>
</dbReference>
<keyword evidence="5 7" id="KW-0472">Membrane</keyword>
<proteinExistence type="inferred from homology"/>
<evidence type="ECO:0000259" key="8">
    <source>
        <dbReference type="Pfam" id="PF10277"/>
    </source>
</evidence>
<keyword evidence="4 7" id="KW-1133">Transmembrane helix</keyword>
<dbReference type="Pfam" id="PF10277">
    <property type="entry name" value="Frag1"/>
    <property type="match status" value="1"/>
</dbReference>
<dbReference type="InParanoid" id="A0A6P6XVH8"/>
<feature type="domain" description="CWH43-like N-terminal" evidence="8">
    <location>
        <begin position="57"/>
        <end position="295"/>
    </location>
</feature>
<evidence type="ECO:0000256" key="5">
    <source>
        <dbReference type="ARBA" id="ARBA00023136"/>
    </source>
</evidence>
<feature type="region of interest" description="Disordered" evidence="6">
    <location>
        <begin position="1"/>
        <end position="39"/>
    </location>
</feature>
<dbReference type="KEGG" id="dpte:113791294"/>
<sequence>MATTAENSISIDQNIDPESNHNNHNNNNNNRQQQQHLNTNSDREWKKHFYSRIKNNLWLFGFLGSFFTTFICIMPYALTYQNGHYHPIFPYVSDSASFPPVASYFSQSLDMIAIIFAITVWARYKQIKYYLNNNSFTDSLNKNNDQSSSSSYNLQLLYRLNLYFLFFGLLSSFGLVFIGNFRTVENMTGHLIGVTLIFSFIPIILLIQIYLIEQLYRYNQIETRAISLIIITIINIISTFISSLTALIAVLYHGTPFKYWDNNFRLYWSSEMDGYHWHLTSTVAEWIAIVSFAPILFSISKRIRSFKHWDQIQF</sequence>
<feature type="transmembrane region" description="Helical" evidence="7">
    <location>
        <begin position="57"/>
        <end position="78"/>
    </location>
</feature>
<gene>
    <name evidence="10" type="primary">LOC113791294</name>
</gene>
<organism evidence="9 10">
    <name type="scientific">Dermatophagoides pteronyssinus</name>
    <name type="common">European house dust mite</name>
    <dbReference type="NCBI Taxonomy" id="6956"/>
    <lineage>
        <taxon>Eukaryota</taxon>
        <taxon>Metazoa</taxon>
        <taxon>Ecdysozoa</taxon>
        <taxon>Arthropoda</taxon>
        <taxon>Chelicerata</taxon>
        <taxon>Arachnida</taxon>
        <taxon>Acari</taxon>
        <taxon>Acariformes</taxon>
        <taxon>Sarcoptiformes</taxon>
        <taxon>Astigmata</taxon>
        <taxon>Psoroptidia</taxon>
        <taxon>Analgoidea</taxon>
        <taxon>Pyroglyphidae</taxon>
        <taxon>Dermatophagoidinae</taxon>
        <taxon>Dermatophagoides</taxon>
    </lineage>
</organism>